<keyword evidence="8 9" id="KW-0413">Isomerase</keyword>
<dbReference type="Pfam" id="PF00697">
    <property type="entry name" value="PRAI"/>
    <property type="match status" value="1"/>
</dbReference>
<dbReference type="SUPFAM" id="SSF51366">
    <property type="entry name" value="Ribulose-phoshate binding barrel"/>
    <property type="match status" value="1"/>
</dbReference>
<dbReference type="PANTHER" id="PTHR42894">
    <property type="entry name" value="N-(5'-PHOSPHORIBOSYL)ANTHRANILATE ISOMERASE"/>
    <property type="match status" value="1"/>
</dbReference>
<evidence type="ECO:0000256" key="4">
    <source>
        <dbReference type="ARBA" id="ARBA00022272"/>
    </source>
</evidence>
<evidence type="ECO:0000256" key="6">
    <source>
        <dbReference type="ARBA" id="ARBA00022822"/>
    </source>
</evidence>
<sequence length="235" mass="25539">MKQPTEISQQPTKIRQQSTKIKICGLTNHQDIKAAVNNSVDALGFILAESPRQVSITQARELTASLPPFIARVAVVVNPDQSRLDEIIASRIFTAIQFHGSEDPSIFRDIPLQTIKAISISDQSDLKEVTKYQGQADYLLFDTKVGSQTGGTGKSFDWSLLASKELNQNYILAGGLGPANINAALDRLQPAAVDLNSRLEAAPGRKDPELIRETVDIIKSYNAGNALNSNSPINN</sequence>
<dbReference type="PANTHER" id="PTHR42894:SF1">
    <property type="entry name" value="N-(5'-PHOSPHORIBOSYL)ANTHRANILATE ISOMERASE"/>
    <property type="match status" value="1"/>
</dbReference>
<gene>
    <name evidence="9" type="primary">trpF</name>
    <name evidence="11" type="ORF">I0Q91_09245</name>
</gene>
<dbReference type="GO" id="GO:0004640">
    <property type="term" value="F:phosphoribosylanthranilate isomerase activity"/>
    <property type="evidence" value="ECO:0007669"/>
    <property type="project" value="UniProtKB-UniRule"/>
</dbReference>
<comment type="pathway">
    <text evidence="2 9">Amino-acid biosynthesis; L-tryptophan biosynthesis; L-tryptophan from chorismate: step 3/5.</text>
</comment>
<comment type="catalytic activity">
    <reaction evidence="1 9">
        <text>N-(5-phospho-beta-D-ribosyl)anthranilate = 1-(2-carboxyphenylamino)-1-deoxy-D-ribulose 5-phosphate</text>
        <dbReference type="Rhea" id="RHEA:21540"/>
        <dbReference type="ChEBI" id="CHEBI:18277"/>
        <dbReference type="ChEBI" id="CHEBI:58613"/>
        <dbReference type="EC" id="5.3.1.24"/>
    </reaction>
</comment>
<dbReference type="InterPro" id="IPR044643">
    <property type="entry name" value="TrpF_fam"/>
</dbReference>
<dbReference type="EC" id="5.3.1.24" evidence="3 9"/>
<comment type="similarity">
    <text evidence="9">Belongs to the TrpF family.</text>
</comment>
<dbReference type="InterPro" id="IPR013785">
    <property type="entry name" value="Aldolase_TIM"/>
</dbReference>
<name>A0A931FAR9_9FIRM</name>
<evidence type="ECO:0000256" key="5">
    <source>
        <dbReference type="ARBA" id="ARBA00022605"/>
    </source>
</evidence>
<keyword evidence="5 9" id="KW-0028">Amino-acid biosynthesis</keyword>
<proteinExistence type="inferred from homology"/>
<evidence type="ECO:0000256" key="2">
    <source>
        <dbReference type="ARBA" id="ARBA00004664"/>
    </source>
</evidence>
<evidence type="ECO:0000256" key="1">
    <source>
        <dbReference type="ARBA" id="ARBA00001164"/>
    </source>
</evidence>
<protein>
    <recommendedName>
        <fullName evidence="4 9">N-(5'-phosphoribosyl)anthranilate isomerase</fullName>
        <shortName evidence="9">PRAI</shortName>
        <ecNumber evidence="3 9">5.3.1.24</ecNumber>
    </recommendedName>
</protein>
<evidence type="ECO:0000256" key="7">
    <source>
        <dbReference type="ARBA" id="ARBA00023141"/>
    </source>
</evidence>
<dbReference type="RefSeq" id="WP_270454229.1">
    <property type="nucleotide sequence ID" value="NZ_JADPIE010000005.1"/>
</dbReference>
<evidence type="ECO:0000256" key="3">
    <source>
        <dbReference type="ARBA" id="ARBA00012572"/>
    </source>
</evidence>
<organism evidence="11 12">
    <name type="scientific">Halonatronomonas betaini</name>
    <dbReference type="NCBI Taxonomy" id="2778430"/>
    <lineage>
        <taxon>Bacteria</taxon>
        <taxon>Bacillati</taxon>
        <taxon>Bacillota</taxon>
        <taxon>Clostridia</taxon>
        <taxon>Halanaerobiales</taxon>
        <taxon>Halarsenatibacteraceae</taxon>
        <taxon>Halonatronomonas</taxon>
    </lineage>
</organism>
<dbReference type="Proteomes" id="UP000621436">
    <property type="component" value="Unassembled WGS sequence"/>
</dbReference>
<feature type="domain" description="N-(5'phosphoribosyl) anthranilate isomerase (PRAI)" evidence="10">
    <location>
        <begin position="21"/>
        <end position="216"/>
    </location>
</feature>
<evidence type="ECO:0000313" key="11">
    <source>
        <dbReference type="EMBL" id="MBF8437262.1"/>
    </source>
</evidence>
<dbReference type="HAMAP" id="MF_00135">
    <property type="entry name" value="PRAI"/>
    <property type="match status" value="1"/>
</dbReference>
<keyword evidence="12" id="KW-1185">Reference proteome</keyword>
<dbReference type="CDD" id="cd00405">
    <property type="entry name" value="PRAI"/>
    <property type="match status" value="1"/>
</dbReference>
<keyword evidence="6 9" id="KW-0822">Tryptophan biosynthesis</keyword>
<dbReference type="EMBL" id="JADPIE010000005">
    <property type="protein sequence ID" value="MBF8437262.1"/>
    <property type="molecule type" value="Genomic_DNA"/>
</dbReference>
<dbReference type="AlphaFoldDB" id="A0A931FAR9"/>
<evidence type="ECO:0000259" key="10">
    <source>
        <dbReference type="Pfam" id="PF00697"/>
    </source>
</evidence>
<dbReference type="InterPro" id="IPR011060">
    <property type="entry name" value="RibuloseP-bd_barrel"/>
</dbReference>
<comment type="caution">
    <text evidence="11">The sequence shown here is derived from an EMBL/GenBank/DDBJ whole genome shotgun (WGS) entry which is preliminary data.</text>
</comment>
<keyword evidence="7 9" id="KW-0057">Aromatic amino acid biosynthesis</keyword>
<evidence type="ECO:0000256" key="8">
    <source>
        <dbReference type="ARBA" id="ARBA00023235"/>
    </source>
</evidence>
<evidence type="ECO:0000256" key="9">
    <source>
        <dbReference type="HAMAP-Rule" id="MF_00135"/>
    </source>
</evidence>
<dbReference type="Gene3D" id="3.20.20.70">
    <property type="entry name" value="Aldolase class I"/>
    <property type="match status" value="1"/>
</dbReference>
<evidence type="ECO:0000313" key="12">
    <source>
        <dbReference type="Proteomes" id="UP000621436"/>
    </source>
</evidence>
<dbReference type="InterPro" id="IPR001240">
    <property type="entry name" value="PRAI_dom"/>
</dbReference>
<dbReference type="GO" id="GO:0000162">
    <property type="term" value="P:L-tryptophan biosynthetic process"/>
    <property type="evidence" value="ECO:0007669"/>
    <property type="project" value="UniProtKB-UniRule"/>
</dbReference>
<accession>A0A931FAR9</accession>
<reference evidence="11" key="1">
    <citation type="submission" date="2020-11" db="EMBL/GenBank/DDBJ databases">
        <title>Halonatronomonas betainensis gen. nov., sp. nov. a novel haloalkaliphilic representative of the family Halanaerobiacae capable of betaine degradation.</title>
        <authorList>
            <person name="Boltyanskaya Y."/>
            <person name="Kevbrin V."/>
            <person name="Detkova E."/>
            <person name="Grouzdev D.S."/>
            <person name="Koziaeva V."/>
            <person name="Zhilina T."/>
        </authorList>
    </citation>
    <scope>NUCLEOTIDE SEQUENCE</scope>
    <source>
        <strain evidence="11">Z-7014</strain>
    </source>
</reference>